<feature type="region of interest" description="Disordered" evidence="1">
    <location>
        <begin position="1"/>
        <end position="31"/>
    </location>
</feature>
<keyword evidence="3" id="KW-1185">Reference proteome</keyword>
<evidence type="ECO:0000313" key="3">
    <source>
        <dbReference type="Proteomes" id="UP000256913"/>
    </source>
</evidence>
<sequence length="182" mass="20048">MMELPYAPPLTRRTLADPVIPEPPRRGDPGGEPCGVCPGEDGPHTIWSDDNWILNHGVETSLAGAVWLATRVHVDSFADLDSALAQDFGVLSGRIDRALLALPDVARTHVYRWGDGGAHFHVWYLPRPLGMVQAQKMMLPLWEEVLPRASDEAISDAKRRIADCLTNEGPVRAREQPWDGAS</sequence>
<gene>
    <name evidence="2" type="ORF">DFJ67_5752</name>
</gene>
<dbReference type="GO" id="GO:0016787">
    <property type="term" value="F:hydrolase activity"/>
    <property type="evidence" value="ECO:0007669"/>
    <property type="project" value="UniProtKB-KW"/>
</dbReference>
<dbReference type="EMBL" id="QUMQ01000001">
    <property type="protein sequence ID" value="REF99711.1"/>
    <property type="molecule type" value="Genomic_DNA"/>
</dbReference>
<reference evidence="2 3" key="1">
    <citation type="submission" date="2018-08" db="EMBL/GenBank/DDBJ databases">
        <title>Sequencing the genomes of 1000 actinobacteria strains.</title>
        <authorList>
            <person name="Klenk H.-P."/>
        </authorList>
    </citation>
    <scope>NUCLEOTIDE SEQUENCE [LARGE SCALE GENOMIC DNA]</scope>
    <source>
        <strain evidence="2 3">DSM 44099</strain>
    </source>
</reference>
<keyword evidence="2" id="KW-0378">Hydrolase</keyword>
<accession>A0A3D9ZR82</accession>
<protein>
    <submittedName>
        <fullName evidence="2">Diadenosine tetraphosphate (Ap4A) HIT family hydrolase</fullName>
    </submittedName>
</protein>
<dbReference type="RefSeq" id="WP_147315636.1">
    <property type="nucleotide sequence ID" value="NZ_BONB01000034.1"/>
</dbReference>
<evidence type="ECO:0000313" key="2">
    <source>
        <dbReference type="EMBL" id="REF99711.1"/>
    </source>
</evidence>
<organism evidence="2 3">
    <name type="scientific">Asanoa ferruginea</name>
    <dbReference type="NCBI Taxonomy" id="53367"/>
    <lineage>
        <taxon>Bacteria</taxon>
        <taxon>Bacillati</taxon>
        <taxon>Actinomycetota</taxon>
        <taxon>Actinomycetes</taxon>
        <taxon>Micromonosporales</taxon>
        <taxon>Micromonosporaceae</taxon>
        <taxon>Asanoa</taxon>
    </lineage>
</organism>
<name>A0A3D9ZR82_9ACTN</name>
<dbReference type="Proteomes" id="UP000256913">
    <property type="component" value="Unassembled WGS sequence"/>
</dbReference>
<dbReference type="InterPro" id="IPR036265">
    <property type="entry name" value="HIT-like_sf"/>
</dbReference>
<dbReference type="AlphaFoldDB" id="A0A3D9ZR82"/>
<proteinExistence type="predicted"/>
<dbReference type="Gene3D" id="3.30.428.10">
    <property type="entry name" value="HIT-like"/>
    <property type="match status" value="1"/>
</dbReference>
<dbReference type="OrthoDB" id="3867598at2"/>
<comment type="caution">
    <text evidence="2">The sequence shown here is derived from an EMBL/GenBank/DDBJ whole genome shotgun (WGS) entry which is preliminary data.</text>
</comment>
<evidence type="ECO:0000256" key="1">
    <source>
        <dbReference type="SAM" id="MobiDB-lite"/>
    </source>
</evidence>
<dbReference type="SUPFAM" id="SSF54197">
    <property type="entry name" value="HIT-like"/>
    <property type="match status" value="1"/>
</dbReference>